<dbReference type="SUPFAM" id="SSF56235">
    <property type="entry name" value="N-terminal nucleophile aminohydrolases (Ntn hydrolases)"/>
    <property type="match status" value="1"/>
</dbReference>
<dbReference type="Pfam" id="PF13230">
    <property type="entry name" value="GATase_4"/>
    <property type="match status" value="1"/>
</dbReference>
<dbReference type="InterPro" id="IPR026869">
    <property type="entry name" value="EgtC-like"/>
</dbReference>
<dbReference type="NCBIfam" id="TIGR03442">
    <property type="entry name" value="ergothioneine biosynthesis protein EgtC"/>
    <property type="match status" value="1"/>
</dbReference>
<keyword evidence="1 2" id="KW-0315">Glutamine amidotransferase</keyword>
<dbReference type="Gene3D" id="3.60.20.10">
    <property type="entry name" value="Glutamine Phosphoribosylpyrophosphate, subunit 1, domain 1"/>
    <property type="match status" value="1"/>
</dbReference>
<comment type="catalytic activity">
    <reaction evidence="2">
        <text>gamma-L-glutamyl-hercynylcysteine S-oxide + H2O = S-(hercyn-2-yl)-L-cysteine S-oxide + L-glutamate</text>
        <dbReference type="Rhea" id="RHEA:42684"/>
        <dbReference type="ChEBI" id="CHEBI:15377"/>
        <dbReference type="ChEBI" id="CHEBI:29985"/>
        <dbReference type="ChEBI" id="CHEBI:82703"/>
        <dbReference type="ChEBI" id="CHEBI:82706"/>
        <dbReference type="EC" id="3.5.1.118"/>
    </reaction>
</comment>
<dbReference type="RefSeq" id="WP_145862003.1">
    <property type="nucleotide sequence ID" value="NZ_RPFW01000011.1"/>
</dbReference>
<reference evidence="4 5" key="1">
    <citation type="submission" date="2018-11" db="EMBL/GenBank/DDBJ databases">
        <title>Trebonia kvetii gen.nov., sp.nov., a novel acidophilic actinobacterium, and proposal of the new actinobacterial family Treboniaceae fam. nov.</title>
        <authorList>
            <person name="Rapoport D."/>
            <person name="Sagova-Mareckova M."/>
            <person name="Sedlacek I."/>
            <person name="Provaznik J."/>
            <person name="Kralova S."/>
            <person name="Pavlinic D."/>
            <person name="Benes V."/>
            <person name="Kopecky J."/>
        </authorList>
    </citation>
    <scope>NUCLEOTIDE SEQUENCE [LARGE SCALE GENOMIC DNA]</scope>
    <source>
        <strain evidence="4 5">15Tr583</strain>
    </source>
</reference>
<comment type="pathway">
    <text evidence="2">Amino-acid biosynthesis; ergothioneine biosynthesis.</text>
</comment>
<feature type="compositionally biased region" description="Gly residues" evidence="3">
    <location>
        <begin position="218"/>
        <end position="229"/>
    </location>
</feature>
<sequence length="339" mass="34270">MCRHLAYLGPPATLRSLLTDPPHSLFRQAWAPRRQRYGTVNADGFGIGWYTDGDPVPARYRRGTPIWGDPSLPDLARVIRSGAVLAAVRSATEGTAAGEQAAAPFADGRWLFSHNGRLDGWPESAAGLAARLLPAGPSGAAILLSLEAMVDSAFLWALISRRLRAGEAMAAALAATIAAVEAAGGAGRFNFLLTDGQAIAATASGDMLWYRRRPAGSGAPGSGAPGSGAPGDAAPWSVTVASEPDDDGPGWTEVPARHVLTATPSGVSVRPLAPAAPGGPASPGSPSTRDRAASPGLPASPSRPASPGLPASASVPASHGRPAPHSVPASTTTSASKGF</sequence>
<dbReference type="GO" id="GO:0016811">
    <property type="term" value="F:hydrolase activity, acting on carbon-nitrogen (but not peptide) bonds, in linear amides"/>
    <property type="evidence" value="ECO:0007669"/>
    <property type="project" value="UniProtKB-UniRule"/>
</dbReference>
<dbReference type="Proteomes" id="UP000460272">
    <property type="component" value="Unassembled WGS sequence"/>
</dbReference>
<dbReference type="GO" id="GO:0052699">
    <property type="term" value="P:ergothioneine biosynthetic process"/>
    <property type="evidence" value="ECO:0007669"/>
    <property type="project" value="UniProtKB-UniRule"/>
</dbReference>
<dbReference type="InterPro" id="IPR032889">
    <property type="entry name" value="EgtC_Actinobacteria"/>
</dbReference>
<evidence type="ECO:0000313" key="5">
    <source>
        <dbReference type="Proteomes" id="UP000460272"/>
    </source>
</evidence>
<dbReference type="EC" id="3.5.1.118" evidence="2"/>
<dbReference type="UniPathway" id="UPA01014"/>
<feature type="compositionally biased region" description="Low complexity" evidence="3">
    <location>
        <begin position="273"/>
        <end position="287"/>
    </location>
</feature>
<comment type="function">
    <text evidence="2">Catalyzes the hydrolysis of the gamma-glutamyl amide bond of hercynyl-gamma-L-glutamyl-L-cysteine sulfoxide to produce hercynylcysteine sulfoxide, a step in the biosynthesis pathway of ergothioneine.</text>
</comment>
<dbReference type="AlphaFoldDB" id="A0A6P2BNW3"/>
<evidence type="ECO:0000313" key="4">
    <source>
        <dbReference type="EMBL" id="TVY99895.1"/>
    </source>
</evidence>
<dbReference type="InterPro" id="IPR017808">
    <property type="entry name" value="EgtC"/>
</dbReference>
<dbReference type="InterPro" id="IPR029055">
    <property type="entry name" value="Ntn_hydrolases_N"/>
</dbReference>
<gene>
    <name evidence="2 4" type="primary">egtC</name>
    <name evidence="4" type="ORF">EAS64_40360</name>
</gene>
<dbReference type="InterPro" id="IPR052373">
    <property type="entry name" value="Gamma-glu_amide_hydrolase"/>
</dbReference>
<proteinExistence type="inferred from homology"/>
<accession>A0A6P2BNW3</accession>
<dbReference type="OrthoDB" id="9804310at2"/>
<dbReference type="HAMAP" id="MF_02036">
    <property type="entry name" value="EgtC"/>
    <property type="match status" value="1"/>
</dbReference>
<dbReference type="EMBL" id="RPFW01000011">
    <property type="protein sequence ID" value="TVY99895.1"/>
    <property type="molecule type" value="Genomic_DNA"/>
</dbReference>
<feature type="compositionally biased region" description="Polar residues" evidence="3">
    <location>
        <begin position="328"/>
        <end position="339"/>
    </location>
</feature>
<dbReference type="PANTHER" id="PTHR43187:SF2">
    <property type="entry name" value="GAMMA-GLUTAMYL-HERCYNYLCYSTEINE SULFOXIDE HYDROLASE"/>
    <property type="match status" value="1"/>
</dbReference>
<dbReference type="PANTHER" id="PTHR43187">
    <property type="entry name" value="GLUTAMINE AMIDOTRANSFERASE DUG3-RELATED"/>
    <property type="match status" value="1"/>
</dbReference>
<name>A0A6P2BNW3_9ACTN</name>
<comment type="caution">
    <text evidence="4">The sequence shown here is derived from an EMBL/GenBank/DDBJ whole genome shotgun (WGS) entry which is preliminary data.</text>
</comment>
<evidence type="ECO:0000256" key="2">
    <source>
        <dbReference type="HAMAP-Rule" id="MF_02036"/>
    </source>
</evidence>
<evidence type="ECO:0000256" key="3">
    <source>
        <dbReference type="SAM" id="MobiDB-lite"/>
    </source>
</evidence>
<protein>
    <recommendedName>
        <fullName evidence="2">Gamma-glutamyl-hercynylcysteine sulfoxide hydrolase</fullName>
        <ecNumber evidence="2">3.5.1.118</ecNumber>
    </recommendedName>
    <alternativeName>
        <fullName evidence="2">Gamma-glutamyl hercynylcysteine S-oxide hydrolase</fullName>
    </alternativeName>
</protein>
<evidence type="ECO:0000256" key="1">
    <source>
        <dbReference type="ARBA" id="ARBA00022962"/>
    </source>
</evidence>
<feature type="region of interest" description="Disordered" evidence="3">
    <location>
        <begin position="216"/>
        <end position="339"/>
    </location>
</feature>
<organism evidence="4 5">
    <name type="scientific">Trebonia kvetii</name>
    <dbReference type="NCBI Taxonomy" id="2480626"/>
    <lineage>
        <taxon>Bacteria</taxon>
        <taxon>Bacillati</taxon>
        <taxon>Actinomycetota</taxon>
        <taxon>Actinomycetes</taxon>
        <taxon>Streptosporangiales</taxon>
        <taxon>Treboniaceae</taxon>
        <taxon>Trebonia</taxon>
    </lineage>
</organism>
<keyword evidence="5" id="KW-1185">Reference proteome</keyword>
<dbReference type="CDD" id="cd01908">
    <property type="entry name" value="YafJ"/>
    <property type="match status" value="1"/>
</dbReference>
<keyword evidence="2" id="KW-0378">Hydrolase</keyword>